<comment type="caution">
    <text evidence="5">The sequence shown here is derived from an EMBL/GenBank/DDBJ whole genome shotgun (WGS) entry which is preliminary data.</text>
</comment>
<dbReference type="Gene3D" id="3.30.360.10">
    <property type="entry name" value="Dihydrodipicolinate Reductase, domain 2"/>
    <property type="match status" value="1"/>
</dbReference>
<organism evidence="5 6">
    <name type="scientific">Paenibacillus artemisiicola</name>
    <dbReference type="NCBI Taxonomy" id="1172618"/>
    <lineage>
        <taxon>Bacteria</taxon>
        <taxon>Bacillati</taxon>
        <taxon>Bacillota</taxon>
        <taxon>Bacilli</taxon>
        <taxon>Bacillales</taxon>
        <taxon>Paenibacillaceae</taxon>
        <taxon>Paenibacillus</taxon>
    </lineage>
</organism>
<keyword evidence="6" id="KW-1185">Reference proteome</keyword>
<evidence type="ECO:0000256" key="1">
    <source>
        <dbReference type="ARBA" id="ARBA00010928"/>
    </source>
</evidence>
<accession>A0ABS3W7M3</accession>
<evidence type="ECO:0000313" key="5">
    <source>
        <dbReference type="EMBL" id="MBO7744297.1"/>
    </source>
</evidence>
<name>A0ABS3W7M3_9BACL</name>
<evidence type="ECO:0000259" key="4">
    <source>
        <dbReference type="Pfam" id="PF22725"/>
    </source>
</evidence>
<dbReference type="SUPFAM" id="SSF55347">
    <property type="entry name" value="Glyceraldehyde-3-phosphate dehydrogenase-like, C-terminal domain"/>
    <property type="match status" value="1"/>
</dbReference>
<protein>
    <submittedName>
        <fullName evidence="5">Gfo/Idh/MocA family oxidoreductase</fullName>
    </submittedName>
</protein>
<dbReference type="Gene3D" id="3.40.50.720">
    <property type="entry name" value="NAD(P)-binding Rossmann-like Domain"/>
    <property type="match status" value="1"/>
</dbReference>
<dbReference type="Pfam" id="PF22725">
    <property type="entry name" value="GFO_IDH_MocA_C3"/>
    <property type="match status" value="1"/>
</dbReference>
<dbReference type="InterPro" id="IPR036291">
    <property type="entry name" value="NAD(P)-bd_dom_sf"/>
</dbReference>
<dbReference type="PANTHER" id="PTHR22604">
    <property type="entry name" value="OXIDOREDUCTASES"/>
    <property type="match status" value="1"/>
</dbReference>
<dbReference type="PANTHER" id="PTHR22604:SF105">
    <property type="entry name" value="TRANS-1,2-DIHYDROBENZENE-1,2-DIOL DEHYDROGENASE"/>
    <property type="match status" value="1"/>
</dbReference>
<proteinExistence type="inferred from homology"/>
<dbReference type="Proteomes" id="UP000670947">
    <property type="component" value="Unassembled WGS sequence"/>
</dbReference>
<dbReference type="EMBL" id="JAGGDJ010000004">
    <property type="protein sequence ID" value="MBO7744297.1"/>
    <property type="molecule type" value="Genomic_DNA"/>
</dbReference>
<feature type="domain" description="GFO/IDH/MocA-like oxidoreductase" evidence="4">
    <location>
        <begin position="150"/>
        <end position="269"/>
    </location>
</feature>
<feature type="domain" description="Gfo/Idh/MocA-like oxidoreductase N-terminal" evidence="3">
    <location>
        <begin position="22"/>
        <end position="140"/>
    </location>
</feature>
<dbReference type="SUPFAM" id="SSF51735">
    <property type="entry name" value="NAD(P)-binding Rossmann-fold domains"/>
    <property type="match status" value="1"/>
</dbReference>
<sequence>MDYTRDEFILSTKVAILVTRKLRWGVVGTAGIAVRSVIPGIQASETGELTAIASRDLAKAEETAAKLGIPKAYGSYEEIVAAPDIDAIYVPLPNHLHMEWSIRAMEAGKHVLCEKPIAMNAEEAQRMADVAAKQGVHLAEAFMYRHHPRYEEIAKIVASGEIGELRGIHGTFTFNNAGDAKNVRYRRDWGGGSIYDVGCYPLSAARLITGAEPEAATVHALISPDHDNVDMMASGILEFPNGVALTFDCGMWAAFRNTLEILGTDGRIEVPSAYIGDATYYVHSKDGKREVKQPELNQYALQADAFARNVWNEQPVRFAPSDAVANMRVIDACLESAYARMRVTL</sequence>
<dbReference type="InterPro" id="IPR055170">
    <property type="entry name" value="GFO_IDH_MocA-like_dom"/>
</dbReference>
<dbReference type="InterPro" id="IPR000683">
    <property type="entry name" value="Gfo/Idh/MocA-like_OxRdtase_N"/>
</dbReference>
<evidence type="ECO:0000256" key="2">
    <source>
        <dbReference type="ARBA" id="ARBA00023002"/>
    </source>
</evidence>
<reference evidence="5 6" key="1">
    <citation type="submission" date="2021-03" db="EMBL/GenBank/DDBJ databases">
        <title>Paenibacillus artemisicola MWE-103 whole genome sequence.</title>
        <authorList>
            <person name="Ham Y.J."/>
        </authorList>
    </citation>
    <scope>NUCLEOTIDE SEQUENCE [LARGE SCALE GENOMIC DNA]</scope>
    <source>
        <strain evidence="5 6">MWE-103</strain>
    </source>
</reference>
<dbReference type="Pfam" id="PF01408">
    <property type="entry name" value="GFO_IDH_MocA"/>
    <property type="match status" value="1"/>
</dbReference>
<evidence type="ECO:0000313" key="6">
    <source>
        <dbReference type="Proteomes" id="UP000670947"/>
    </source>
</evidence>
<dbReference type="InterPro" id="IPR050984">
    <property type="entry name" value="Gfo/Idh/MocA_domain"/>
</dbReference>
<evidence type="ECO:0000259" key="3">
    <source>
        <dbReference type="Pfam" id="PF01408"/>
    </source>
</evidence>
<comment type="similarity">
    <text evidence="1">Belongs to the Gfo/Idh/MocA family.</text>
</comment>
<gene>
    <name evidence="5" type="ORF">I8J29_08835</name>
</gene>
<keyword evidence="2" id="KW-0560">Oxidoreductase</keyword>